<dbReference type="Gene3D" id="2.30.40.10">
    <property type="entry name" value="Urease, subunit C, domain 1"/>
    <property type="match status" value="1"/>
</dbReference>
<feature type="domain" description="Amidohydrolase-related" evidence="1">
    <location>
        <begin position="51"/>
        <end position="401"/>
    </location>
</feature>
<name>A0AAV9NVB4_9PEZI</name>
<protein>
    <recommendedName>
        <fullName evidence="1">Amidohydrolase-related domain-containing protein</fullName>
    </recommendedName>
</protein>
<dbReference type="EMBL" id="JAVRRT010000027">
    <property type="protein sequence ID" value="KAK5163269.1"/>
    <property type="molecule type" value="Genomic_DNA"/>
</dbReference>
<dbReference type="PANTHER" id="PTHR43135">
    <property type="entry name" value="ALPHA-D-RIBOSE 1-METHYLPHOSPHONATE 5-TRIPHOSPHATE DIPHOSPHATASE"/>
    <property type="match status" value="1"/>
</dbReference>
<dbReference type="PANTHER" id="PTHR43135:SF3">
    <property type="entry name" value="ALPHA-D-RIBOSE 1-METHYLPHOSPHONATE 5-TRIPHOSPHATE DIPHOSPHATASE"/>
    <property type="match status" value="1"/>
</dbReference>
<dbReference type="Gene3D" id="1.20.58.520">
    <property type="entry name" value="Amidohydrolase"/>
    <property type="match status" value="1"/>
</dbReference>
<dbReference type="GeneID" id="89932180"/>
<dbReference type="GO" id="GO:0016810">
    <property type="term" value="F:hydrolase activity, acting on carbon-nitrogen (but not peptide) bonds"/>
    <property type="evidence" value="ECO:0007669"/>
    <property type="project" value="InterPro"/>
</dbReference>
<dbReference type="Pfam" id="PF01979">
    <property type="entry name" value="Amidohydro_1"/>
    <property type="match status" value="1"/>
</dbReference>
<dbReference type="SUPFAM" id="SSF51338">
    <property type="entry name" value="Composite domain of metallo-dependent hydrolases"/>
    <property type="match status" value="2"/>
</dbReference>
<dbReference type="AlphaFoldDB" id="A0AAV9NVB4"/>
<dbReference type="InterPro" id="IPR011059">
    <property type="entry name" value="Metal-dep_hydrolase_composite"/>
</dbReference>
<dbReference type="InterPro" id="IPR032466">
    <property type="entry name" value="Metal_Hydrolase"/>
</dbReference>
<dbReference type="Gene3D" id="3.40.50.10910">
    <property type="entry name" value="Amidohydrolase"/>
    <property type="match status" value="1"/>
</dbReference>
<evidence type="ECO:0000313" key="3">
    <source>
        <dbReference type="Proteomes" id="UP001337655"/>
    </source>
</evidence>
<evidence type="ECO:0000313" key="2">
    <source>
        <dbReference type="EMBL" id="KAK5163269.1"/>
    </source>
</evidence>
<gene>
    <name evidence="2" type="ORF">LTR77_010855</name>
</gene>
<comment type="caution">
    <text evidence="2">The sequence shown here is derived from an EMBL/GenBank/DDBJ whole genome shotgun (WGS) entry which is preliminary data.</text>
</comment>
<proteinExistence type="predicted"/>
<reference evidence="2 3" key="1">
    <citation type="submission" date="2023-08" db="EMBL/GenBank/DDBJ databases">
        <title>Black Yeasts Isolated from many extreme environments.</title>
        <authorList>
            <person name="Coleine C."/>
            <person name="Stajich J.E."/>
            <person name="Selbmann L."/>
        </authorList>
    </citation>
    <scope>NUCLEOTIDE SEQUENCE [LARGE SCALE GENOMIC DNA]</scope>
    <source>
        <strain evidence="2 3">CCFEE 5935</strain>
    </source>
</reference>
<dbReference type="RefSeq" id="XP_064653794.1">
    <property type="nucleotide sequence ID" value="XM_064808072.1"/>
</dbReference>
<evidence type="ECO:0000259" key="1">
    <source>
        <dbReference type="Pfam" id="PF01979"/>
    </source>
</evidence>
<keyword evidence="3" id="KW-1185">Reference proteome</keyword>
<accession>A0AAV9NVB4</accession>
<sequence>MASFLLKDVRIFDGQDTSEQGHVLVEDGKISKVSSSPINYAGTTYSKPGHTVLPGLIDVHVHCDGGNEVALPQSLRLGVTTVCDMGNEWPNIQKLFKQREGGDCADLKTTSFPATVDNGWPIPIILAHSSDEKTLAEVATYPKLVTAEDGRKYVQDRVEENVDYIKLMHESGRVMGAEFNKPTLELQRAVIEEAHKSGLMVVAHATCLDDTLEILEAGADGLTHCFIDQKPDQKVIAAYKKNNAHCNPTLSAMGSGTEEGKKTQEKFAHDPRVQHLIGQSGREQMCKCMSFAKRTGASFEHAFETVRQLKAAGIEILCGSDAAGPAVGTGYGLTMHQELSLFVNACGFTPAEALRSATAAPAKRFNFSDRGQIKEGLRADLVLIEGNPMEDIDRTLDLRGVWTAGVLCSAYRDSL</sequence>
<dbReference type="SUPFAM" id="SSF51556">
    <property type="entry name" value="Metallo-dependent hydrolases"/>
    <property type="match status" value="1"/>
</dbReference>
<dbReference type="Gene3D" id="3.30.110.90">
    <property type="entry name" value="Amidohydrolase"/>
    <property type="match status" value="1"/>
</dbReference>
<dbReference type="InterPro" id="IPR051781">
    <property type="entry name" value="Metallo-dep_Hydrolase"/>
</dbReference>
<dbReference type="Proteomes" id="UP001337655">
    <property type="component" value="Unassembled WGS sequence"/>
</dbReference>
<organism evidence="2 3">
    <name type="scientific">Saxophila tyrrhenica</name>
    <dbReference type="NCBI Taxonomy" id="1690608"/>
    <lineage>
        <taxon>Eukaryota</taxon>
        <taxon>Fungi</taxon>
        <taxon>Dikarya</taxon>
        <taxon>Ascomycota</taxon>
        <taxon>Pezizomycotina</taxon>
        <taxon>Dothideomycetes</taxon>
        <taxon>Dothideomycetidae</taxon>
        <taxon>Mycosphaerellales</taxon>
        <taxon>Extremaceae</taxon>
        <taxon>Saxophila</taxon>
    </lineage>
</organism>
<dbReference type="InterPro" id="IPR006680">
    <property type="entry name" value="Amidohydro-rel"/>
</dbReference>